<accession>A0A844NS18</accession>
<reference evidence="1 2" key="1">
    <citation type="submission" date="2019-11" db="EMBL/GenBank/DDBJ databases">
        <title>Genomes of ocular Pseudomonas aeruginosa isolates.</title>
        <authorList>
            <person name="Khan M."/>
            <person name="Rice S.A."/>
            <person name="Willcox M.D.P."/>
            <person name="Stapleton F."/>
        </authorList>
    </citation>
    <scope>NUCLEOTIDE SEQUENCE [LARGE SCALE GENOMIC DNA]</scope>
    <source>
        <strain evidence="1 2">PA221</strain>
    </source>
</reference>
<gene>
    <name evidence="1" type="ORF">GNQ48_25740</name>
</gene>
<dbReference type="EMBL" id="WOAD01000029">
    <property type="protein sequence ID" value="MUI38412.1"/>
    <property type="molecule type" value="Genomic_DNA"/>
</dbReference>
<organism evidence="1 2">
    <name type="scientific">Pseudomonas aeruginosa</name>
    <dbReference type="NCBI Taxonomy" id="287"/>
    <lineage>
        <taxon>Bacteria</taxon>
        <taxon>Pseudomonadati</taxon>
        <taxon>Pseudomonadota</taxon>
        <taxon>Gammaproteobacteria</taxon>
        <taxon>Pseudomonadales</taxon>
        <taxon>Pseudomonadaceae</taxon>
        <taxon>Pseudomonas</taxon>
    </lineage>
</organism>
<evidence type="ECO:0000313" key="2">
    <source>
        <dbReference type="Proteomes" id="UP000433532"/>
    </source>
</evidence>
<evidence type="ECO:0000313" key="1">
    <source>
        <dbReference type="EMBL" id="MUI38412.1"/>
    </source>
</evidence>
<dbReference type="Gene3D" id="3.50.50.60">
    <property type="entry name" value="FAD/NAD(P)-binding domain"/>
    <property type="match status" value="1"/>
</dbReference>
<proteinExistence type="predicted"/>
<dbReference type="Pfam" id="PF13450">
    <property type="entry name" value="NAD_binding_8"/>
    <property type="match status" value="1"/>
</dbReference>
<sequence>MTKVTHLPADDRSCGWYHLSPPRRPKPAHYGRSAARWVVVGAGFTGLAAARQLALHFPDEEIVLVEAQGLCCKDWRQSEVGCRSAPIRRLLRNGG</sequence>
<dbReference type="Proteomes" id="UP000433532">
    <property type="component" value="Unassembled WGS sequence"/>
</dbReference>
<comment type="caution">
    <text evidence="1">The sequence shown here is derived from an EMBL/GenBank/DDBJ whole genome shotgun (WGS) entry which is preliminary data.</text>
</comment>
<name>A0A844NS18_PSEAI</name>
<dbReference type="AlphaFoldDB" id="A0A844NS18"/>
<protein>
    <submittedName>
        <fullName evidence="1">FAD-dependent oxidoreductase</fullName>
    </submittedName>
</protein>
<dbReference type="SUPFAM" id="SSF51905">
    <property type="entry name" value="FAD/NAD(P)-binding domain"/>
    <property type="match status" value="1"/>
</dbReference>
<dbReference type="InterPro" id="IPR036188">
    <property type="entry name" value="FAD/NAD-bd_sf"/>
</dbReference>